<protein>
    <submittedName>
        <fullName evidence="1">Uncharacterized protein</fullName>
    </submittedName>
</protein>
<evidence type="ECO:0000313" key="2">
    <source>
        <dbReference type="Proteomes" id="UP000008895"/>
    </source>
</evidence>
<dbReference type="KEGG" id="ccm:Ccan_14330"/>
<organism evidence="1 2">
    <name type="scientific">Capnocytophaga canimorsus (strain 5)</name>
    <dbReference type="NCBI Taxonomy" id="860228"/>
    <lineage>
        <taxon>Bacteria</taxon>
        <taxon>Pseudomonadati</taxon>
        <taxon>Bacteroidota</taxon>
        <taxon>Flavobacteriia</taxon>
        <taxon>Flavobacteriales</taxon>
        <taxon>Flavobacteriaceae</taxon>
        <taxon>Capnocytophaga</taxon>
    </lineage>
</organism>
<sequence length="137" mass="15072">MPKPSPLLAPFTNPAMSTISTVAGKTRSGFTNSSNFSNRGSGTFTTPKLGSMVQNGKFALCAFAFDKQLNKVDFPTLGSPTIPAFILCLSVLQPFDDLKYSFLAVLLFTKIPAKVRKNLETQKSKTNIRDKRIFKIF</sequence>
<accession>F9YQL0</accession>
<keyword evidence="2" id="KW-1185">Reference proteome</keyword>
<proteinExistence type="predicted"/>
<gene>
    <name evidence="1" type="ordered locus">Ccan_14330</name>
</gene>
<dbReference type="EMBL" id="CP002113">
    <property type="protein sequence ID" value="AEK23549.1"/>
    <property type="molecule type" value="Genomic_DNA"/>
</dbReference>
<reference evidence="1 2" key="1">
    <citation type="journal article" date="2011" name="J. Bacteriol.">
        <title>Complete genome sequence of the dog commensal and human pathogen Capnocytophaga canimorsus strain 5.</title>
        <authorList>
            <person name="Manfredi P."/>
            <person name="Pagni M."/>
            <person name="Cornelis G.R."/>
        </authorList>
    </citation>
    <scope>NUCLEOTIDE SEQUENCE [LARGE SCALE GENOMIC DNA]</scope>
    <source>
        <strain evidence="2">5</strain>
    </source>
</reference>
<dbReference type="Proteomes" id="UP000008895">
    <property type="component" value="Chromosome"/>
</dbReference>
<name>F9YQL0_CAPCC</name>
<dbReference type="AlphaFoldDB" id="F9YQL0"/>
<evidence type="ECO:0000313" key="1">
    <source>
        <dbReference type="EMBL" id="AEK23549.1"/>
    </source>
</evidence>
<dbReference type="STRING" id="860228.Ccan_14330"/>
<dbReference type="HOGENOM" id="CLU_1861581_0_0_10"/>